<dbReference type="AlphaFoldDB" id="A0A1F4V2S0"/>
<dbReference type="STRING" id="1802610.A2W32_04525"/>
<sequence>MLFQRTGKTYSTNGLSPQAVFVPAYGISTDGLRLTRLSNLATALGVRAFNDAKARWIILSHAYMDYAATEKALKMRLLGLVNFPDDCIYHIMPATTGLTTSYTELSELTKFINVHGIRTISVVGEYHHLPRVLLGLHFLAPKLQVVPLPFEAKSEAHLAPGRLKGYSNLNLVWFAWNFFFFMLTPWLVNA</sequence>
<evidence type="ECO:0000313" key="2">
    <source>
        <dbReference type="EMBL" id="OGC51516.1"/>
    </source>
</evidence>
<protein>
    <recommendedName>
        <fullName evidence="4">DUF218 domain-containing protein</fullName>
    </recommendedName>
</protein>
<reference evidence="2 3" key="1">
    <citation type="journal article" date="2016" name="Nat. Commun.">
        <title>Thousands of microbial genomes shed light on interconnected biogeochemical processes in an aquifer system.</title>
        <authorList>
            <person name="Anantharaman K."/>
            <person name="Brown C.T."/>
            <person name="Hug L.A."/>
            <person name="Sharon I."/>
            <person name="Castelle C.J."/>
            <person name="Probst A.J."/>
            <person name="Thomas B.C."/>
            <person name="Singh A."/>
            <person name="Wilkins M.J."/>
            <person name="Karaoz U."/>
            <person name="Brodie E.L."/>
            <person name="Williams K.H."/>
            <person name="Hubbard S.S."/>
            <person name="Banfield J.F."/>
        </authorList>
    </citation>
    <scope>NUCLEOTIDE SEQUENCE [LARGE SCALE GENOMIC DNA]</scope>
</reference>
<dbReference type="EMBL" id="MEUT01000019">
    <property type="protein sequence ID" value="OGC51516.1"/>
    <property type="molecule type" value="Genomic_DNA"/>
</dbReference>
<keyword evidence="1" id="KW-0472">Membrane</keyword>
<keyword evidence="1" id="KW-0812">Transmembrane</keyword>
<evidence type="ECO:0000313" key="3">
    <source>
        <dbReference type="Proteomes" id="UP000177371"/>
    </source>
</evidence>
<organism evidence="2 3">
    <name type="scientific">candidate division WWE3 bacterium RBG_16_37_10</name>
    <dbReference type="NCBI Taxonomy" id="1802610"/>
    <lineage>
        <taxon>Bacteria</taxon>
        <taxon>Katanobacteria</taxon>
    </lineage>
</organism>
<comment type="caution">
    <text evidence="2">The sequence shown here is derived from an EMBL/GenBank/DDBJ whole genome shotgun (WGS) entry which is preliminary data.</text>
</comment>
<gene>
    <name evidence="2" type="ORF">A2W32_04525</name>
</gene>
<dbReference type="Proteomes" id="UP000177371">
    <property type="component" value="Unassembled WGS sequence"/>
</dbReference>
<evidence type="ECO:0000256" key="1">
    <source>
        <dbReference type="SAM" id="Phobius"/>
    </source>
</evidence>
<keyword evidence="1" id="KW-1133">Transmembrane helix</keyword>
<accession>A0A1F4V2S0</accession>
<feature type="transmembrane region" description="Helical" evidence="1">
    <location>
        <begin position="171"/>
        <end position="188"/>
    </location>
</feature>
<evidence type="ECO:0008006" key="4">
    <source>
        <dbReference type="Google" id="ProtNLM"/>
    </source>
</evidence>
<proteinExistence type="predicted"/>
<name>A0A1F4V2S0_UNCKA</name>